<feature type="transmembrane region" description="Helical" evidence="1">
    <location>
        <begin position="132"/>
        <end position="152"/>
    </location>
</feature>
<dbReference type="AlphaFoldDB" id="A0A7S8E9P7"/>
<dbReference type="Pfam" id="PF04892">
    <property type="entry name" value="VanZ"/>
    <property type="match status" value="1"/>
</dbReference>
<evidence type="ECO:0000313" key="3">
    <source>
        <dbReference type="EMBL" id="QPC82940.1"/>
    </source>
</evidence>
<dbReference type="InterPro" id="IPR053150">
    <property type="entry name" value="Teicoplanin_resist-assoc"/>
</dbReference>
<feature type="transmembrane region" description="Helical" evidence="1">
    <location>
        <begin position="101"/>
        <end position="120"/>
    </location>
</feature>
<reference evidence="3 4" key="1">
    <citation type="submission" date="2020-02" db="EMBL/GenBank/DDBJ databases">
        <authorList>
            <person name="Zheng R.K."/>
            <person name="Sun C.M."/>
        </authorList>
    </citation>
    <scope>NUCLEOTIDE SEQUENCE [LARGE SCALE GENOMIC DNA]</scope>
    <source>
        <strain evidence="4">rifampicinis</strain>
    </source>
</reference>
<keyword evidence="4" id="KW-1185">Reference proteome</keyword>
<keyword evidence="1" id="KW-1133">Transmembrane helix</keyword>
<evidence type="ECO:0000313" key="4">
    <source>
        <dbReference type="Proteomes" id="UP000594468"/>
    </source>
</evidence>
<evidence type="ECO:0000259" key="2">
    <source>
        <dbReference type="Pfam" id="PF04892"/>
    </source>
</evidence>
<dbReference type="EMBL" id="CP062983">
    <property type="protein sequence ID" value="QPC82940.1"/>
    <property type="molecule type" value="Genomic_DNA"/>
</dbReference>
<keyword evidence="1" id="KW-0472">Membrane</keyword>
<evidence type="ECO:0000256" key="1">
    <source>
        <dbReference type="SAM" id="Phobius"/>
    </source>
</evidence>
<dbReference type="RefSeq" id="WP_195171009.1">
    <property type="nucleotide sequence ID" value="NZ_CP062983.1"/>
</dbReference>
<sequence length="161" mass="18775">MIRRLLKLFLVLVLFLYLLLLVRLIVFKYPDDMMLYNLRNWSPEAVLRHARRANLTPFHTIGYSLAYRQFNLVNVLFYNILAFIPLGLIASALIKRRWRWLLVPLMGLLVSVSLEAMQLVTTLGEGDIDDVILNFTGAVIGYMLFAIIVRIGNWFKRTFLI</sequence>
<dbReference type="PANTHER" id="PTHR36834">
    <property type="entry name" value="MEMBRANE PROTEIN-RELATED"/>
    <property type="match status" value="1"/>
</dbReference>
<dbReference type="KEGG" id="pmet:G4Y79_00780"/>
<name>A0A7S8E9P7_9CHLR</name>
<protein>
    <submittedName>
        <fullName evidence="3">VanZ family protein</fullName>
    </submittedName>
</protein>
<feature type="transmembrane region" description="Helical" evidence="1">
    <location>
        <begin position="75"/>
        <end position="94"/>
    </location>
</feature>
<organism evidence="3 4">
    <name type="scientific">Phototrophicus methaneseepsis</name>
    <dbReference type="NCBI Taxonomy" id="2710758"/>
    <lineage>
        <taxon>Bacteria</taxon>
        <taxon>Bacillati</taxon>
        <taxon>Chloroflexota</taxon>
        <taxon>Candidatus Thermofontia</taxon>
        <taxon>Phototrophicales</taxon>
        <taxon>Phototrophicaceae</taxon>
        <taxon>Phototrophicus</taxon>
    </lineage>
</organism>
<keyword evidence="1" id="KW-0812">Transmembrane</keyword>
<dbReference type="PANTHER" id="PTHR36834:SF1">
    <property type="entry name" value="INTEGRAL MEMBRANE PROTEIN"/>
    <property type="match status" value="1"/>
</dbReference>
<feature type="domain" description="VanZ-like" evidence="2">
    <location>
        <begin position="15"/>
        <end position="148"/>
    </location>
</feature>
<gene>
    <name evidence="3" type="ORF">G4Y79_00780</name>
</gene>
<accession>A0A7S8E9P7</accession>
<dbReference type="InterPro" id="IPR006976">
    <property type="entry name" value="VanZ-like"/>
</dbReference>
<proteinExistence type="predicted"/>
<dbReference type="Proteomes" id="UP000594468">
    <property type="component" value="Chromosome"/>
</dbReference>